<feature type="region of interest" description="Disordered" evidence="1">
    <location>
        <begin position="1"/>
        <end position="63"/>
    </location>
</feature>
<feature type="region of interest" description="Disordered" evidence="1">
    <location>
        <begin position="239"/>
        <end position="279"/>
    </location>
</feature>
<protein>
    <submittedName>
        <fullName evidence="2">Uncharacterized protein</fullName>
    </submittedName>
</protein>
<feature type="compositionally biased region" description="Basic and acidic residues" evidence="1">
    <location>
        <begin position="343"/>
        <end position="379"/>
    </location>
</feature>
<dbReference type="InterPro" id="IPR019416">
    <property type="entry name" value="NCBP3"/>
</dbReference>
<dbReference type="Pfam" id="PF10309">
    <property type="entry name" value="NCBP3"/>
    <property type="match status" value="1"/>
</dbReference>
<evidence type="ECO:0000313" key="2">
    <source>
        <dbReference type="EMBL" id="BEI87639.1"/>
    </source>
</evidence>
<evidence type="ECO:0000313" key="3">
    <source>
        <dbReference type="Proteomes" id="UP001233271"/>
    </source>
</evidence>
<name>A0AA48HY37_9TREE</name>
<gene>
    <name evidence="2" type="ORF">CcaverHIS019_0103570</name>
</gene>
<dbReference type="RefSeq" id="XP_060452905.1">
    <property type="nucleotide sequence ID" value="XM_060599422.1"/>
</dbReference>
<dbReference type="EMBL" id="AP028212">
    <property type="protein sequence ID" value="BEI87639.1"/>
    <property type="molecule type" value="Genomic_DNA"/>
</dbReference>
<accession>A0AA48HY37</accession>
<keyword evidence="3" id="KW-1185">Reference proteome</keyword>
<feature type="compositionally biased region" description="Basic and acidic residues" evidence="1">
    <location>
        <begin position="396"/>
        <end position="432"/>
    </location>
</feature>
<organism evidence="2 3">
    <name type="scientific">Cutaneotrichosporon cavernicola</name>
    <dbReference type="NCBI Taxonomy" id="279322"/>
    <lineage>
        <taxon>Eukaryota</taxon>
        <taxon>Fungi</taxon>
        <taxon>Dikarya</taxon>
        <taxon>Basidiomycota</taxon>
        <taxon>Agaricomycotina</taxon>
        <taxon>Tremellomycetes</taxon>
        <taxon>Trichosporonales</taxon>
        <taxon>Trichosporonaceae</taxon>
        <taxon>Cutaneotrichosporon</taxon>
    </lineage>
</organism>
<dbReference type="AlphaFoldDB" id="A0AA48HY37"/>
<dbReference type="Proteomes" id="UP001233271">
    <property type="component" value="Chromosome 1"/>
</dbReference>
<proteinExistence type="predicted"/>
<sequence>MDIDGGLPWDADDSGPTAPPPAPAPEQTTEMDVDMLLDRPLDDFPGRRSGGRDRERGPREPVPEHVQSLVGRMGKGKVYLAEESTGIIHHDAERRIARDPRLTALALELDKQDPTDWLAAVSEGSESNIRPNALFVSSELIKHLSTAKVFTWVSEFGVGVMGIEWLNDSTLILLFPTPAAALLSLSMLAKAGFDPTEGDDPLMERAAHGFPSALLPRRSPTPEPDRRAADLDAELEAVAAARDASDERSKSPSEEPVRKGRGAFRADVPRGSTNGAFDLAPLAGSKKERFADGVDPNSRVTVRYATEADNTKFKRGAGESSWYAKHGRAAGKETSARRTGGGRWEEPRNLNDRVGTRGEGRDFARRIGRDRYDDSERRERGPRRARVEDLDADLDWMARRRDGEEDDGRDYGHRYERRDRREGSDPRRERRERAPRRAHAKQDDLDRELDEMFASRGES</sequence>
<dbReference type="KEGG" id="ccac:CcaHIS019_0103570"/>
<feature type="compositionally biased region" description="Basic and acidic residues" evidence="1">
    <location>
        <begin position="243"/>
        <end position="258"/>
    </location>
</feature>
<evidence type="ECO:0000256" key="1">
    <source>
        <dbReference type="SAM" id="MobiDB-lite"/>
    </source>
</evidence>
<feature type="region of interest" description="Disordered" evidence="1">
    <location>
        <begin position="323"/>
        <end position="459"/>
    </location>
</feature>
<feature type="compositionally biased region" description="Basic and acidic residues" evidence="1">
    <location>
        <begin position="36"/>
        <end position="63"/>
    </location>
</feature>
<dbReference type="GO" id="GO:0003729">
    <property type="term" value="F:mRNA binding"/>
    <property type="evidence" value="ECO:0007669"/>
    <property type="project" value="InterPro"/>
</dbReference>
<dbReference type="GeneID" id="85491510"/>
<dbReference type="GO" id="GO:0000340">
    <property type="term" value="F:RNA 7-methylguanosine cap binding"/>
    <property type="evidence" value="ECO:0007669"/>
    <property type="project" value="InterPro"/>
</dbReference>
<reference evidence="2" key="1">
    <citation type="journal article" date="2023" name="BMC Genomics">
        <title>Chromosome-level genome assemblies of Cutaneotrichosporon spp. (Trichosporonales, Basidiomycota) reveal imbalanced evolution between nucleotide sequences and chromosome synteny.</title>
        <authorList>
            <person name="Kobayashi Y."/>
            <person name="Kayamori A."/>
            <person name="Aoki K."/>
            <person name="Shiwa Y."/>
            <person name="Matsutani M."/>
            <person name="Fujita N."/>
            <person name="Sugita T."/>
            <person name="Iwasaki W."/>
            <person name="Tanaka N."/>
            <person name="Takashima M."/>
        </authorList>
    </citation>
    <scope>NUCLEOTIDE SEQUENCE</scope>
    <source>
        <strain evidence="2">HIS019</strain>
    </source>
</reference>